<dbReference type="EMBL" id="JACHJW010000001">
    <property type="protein sequence ID" value="MBB4959409.1"/>
    <property type="molecule type" value="Genomic_DNA"/>
</dbReference>
<keyword evidence="1" id="KW-0732">Signal</keyword>
<proteinExistence type="predicted"/>
<dbReference type="AlphaFoldDB" id="A0A7W7SR30"/>
<evidence type="ECO:0000313" key="3">
    <source>
        <dbReference type="Proteomes" id="UP000578819"/>
    </source>
</evidence>
<evidence type="ECO:0000256" key="1">
    <source>
        <dbReference type="SAM" id="SignalP"/>
    </source>
</evidence>
<organism evidence="2 3">
    <name type="scientific">Micromonospora polyrhachis</name>
    <dbReference type="NCBI Taxonomy" id="1282883"/>
    <lineage>
        <taxon>Bacteria</taxon>
        <taxon>Bacillati</taxon>
        <taxon>Actinomycetota</taxon>
        <taxon>Actinomycetes</taxon>
        <taxon>Micromonosporales</taxon>
        <taxon>Micromonosporaceae</taxon>
        <taxon>Micromonospora</taxon>
    </lineage>
</organism>
<gene>
    <name evidence="2" type="ORF">FHR38_003142</name>
</gene>
<comment type="caution">
    <text evidence="2">The sequence shown here is derived from an EMBL/GenBank/DDBJ whole genome shotgun (WGS) entry which is preliminary data.</text>
</comment>
<sequence length="285" mass="30030">MRRVLMSAAVAAAGLSLLAGCGGTDETPAAGTAKGPEKTQNVADEETAKRQKAENLLADCMKKKGFQYVPRTLEVNRSRTDDFTGASSLLQPADTVRPLREKYGFAIFAEAVYPGDPVITRPDPNPDANPNNKIYGELSAAQQKAYDEALGTDGKSGKKIPGCADEAYGATFGNSGSGDAAAASREWDKFRSDPKVVAAAQKYGDCLRGRGYRITSSEPGLIEQAAAETVLARMPAGGVASMSVEKAKAELVKEVKAALDDLDCRGDYAEIVRTKYPKVVQGGAG</sequence>
<accession>A0A7W7SR30</accession>
<dbReference type="PROSITE" id="PS51257">
    <property type="entry name" value="PROKAR_LIPOPROTEIN"/>
    <property type="match status" value="1"/>
</dbReference>
<reference evidence="2 3" key="1">
    <citation type="submission" date="2020-08" db="EMBL/GenBank/DDBJ databases">
        <title>Sequencing the genomes of 1000 actinobacteria strains.</title>
        <authorList>
            <person name="Klenk H.-P."/>
        </authorList>
    </citation>
    <scope>NUCLEOTIDE SEQUENCE [LARGE SCALE GENOMIC DNA]</scope>
    <source>
        <strain evidence="2 3">DSM 45886</strain>
    </source>
</reference>
<keyword evidence="3" id="KW-1185">Reference proteome</keyword>
<feature type="chain" id="PRO_5038547855" description="Lipoprotein" evidence="1">
    <location>
        <begin position="20"/>
        <end position="285"/>
    </location>
</feature>
<protein>
    <recommendedName>
        <fullName evidence="4">Lipoprotein</fullName>
    </recommendedName>
</protein>
<feature type="signal peptide" evidence="1">
    <location>
        <begin position="1"/>
        <end position="19"/>
    </location>
</feature>
<evidence type="ECO:0000313" key="2">
    <source>
        <dbReference type="EMBL" id="MBB4959409.1"/>
    </source>
</evidence>
<dbReference type="RefSeq" id="WP_184535342.1">
    <property type="nucleotide sequence ID" value="NZ_JACHJW010000001.1"/>
</dbReference>
<name>A0A7W7SR30_9ACTN</name>
<evidence type="ECO:0008006" key="4">
    <source>
        <dbReference type="Google" id="ProtNLM"/>
    </source>
</evidence>
<dbReference type="Proteomes" id="UP000578819">
    <property type="component" value="Unassembled WGS sequence"/>
</dbReference>